<name>A0AAQ0J647_9CHLA</name>
<accession>A0AAQ0J647</accession>
<proteinExistence type="predicted"/>
<sequence length="219" mass="24558">MSDRKVENVTRPKRNKSLKFLRIKNSVIYIALIFVIRQIFPVLCCICKAPGKSLCLSCLRRCCKRVPEQRCSRCLETVSIGEGVAACAACAVLPPHLSLYLYEHSLEALALYRSACLGNVCGERSFSLAASRALVLHQSSIARVVFFSKDIKKNVAASIAKHLNVPYEKVAFFRRKKLLASQEKICILSVYPLNKMIREEIVGYCSTGTLFMSLFSRVD</sequence>
<keyword evidence="1" id="KW-1133">Transmembrane helix</keyword>
<evidence type="ECO:0000256" key="1">
    <source>
        <dbReference type="SAM" id="Phobius"/>
    </source>
</evidence>
<dbReference type="EMBL" id="CP063185">
    <property type="protein sequence ID" value="QYC74259.1"/>
    <property type="molecule type" value="Genomic_DNA"/>
</dbReference>
<evidence type="ECO:0000313" key="2">
    <source>
        <dbReference type="EMBL" id="QYC74259.1"/>
    </source>
</evidence>
<protein>
    <submittedName>
        <fullName evidence="2">Uncharacterized protein</fullName>
    </submittedName>
</protein>
<dbReference type="Proteomes" id="UP000825134">
    <property type="component" value="Chromosome"/>
</dbReference>
<reference evidence="2" key="1">
    <citation type="journal article" date="2021" name="Front. Microbiol.">
        <title>Generation of Tetracycline and Rifamycin Resistant Chlamydia Suis Recombinants.</title>
        <authorList>
            <person name="Marti H."/>
            <person name="Bommana S."/>
            <person name="Read T.D."/>
            <person name="Pesch T."/>
            <person name="Prahauser B."/>
            <person name="Dean D."/>
            <person name="Borel N."/>
        </authorList>
    </citation>
    <scope>NUCLEOTIDE SEQUENCE</scope>
    <source>
        <strain evidence="2">208.1</strain>
    </source>
</reference>
<evidence type="ECO:0000313" key="3">
    <source>
        <dbReference type="Proteomes" id="UP000825134"/>
    </source>
</evidence>
<dbReference type="AlphaFoldDB" id="A0AAQ0J647"/>
<organism evidence="2 3">
    <name type="scientific">Chlamydia suis</name>
    <dbReference type="NCBI Taxonomy" id="83559"/>
    <lineage>
        <taxon>Bacteria</taxon>
        <taxon>Pseudomonadati</taxon>
        <taxon>Chlamydiota</taxon>
        <taxon>Chlamydiia</taxon>
        <taxon>Chlamydiales</taxon>
        <taxon>Chlamydiaceae</taxon>
        <taxon>Chlamydia/Chlamydophila group</taxon>
        <taxon>Chlamydia</taxon>
    </lineage>
</organism>
<keyword evidence="1" id="KW-0472">Membrane</keyword>
<keyword evidence="1" id="KW-0812">Transmembrane</keyword>
<dbReference type="RefSeq" id="WP_219664351.1">
    <property type="nucleotide sequence ID" value="NZ_CP063064.1"/>
</dbReference>
<feature type="transmembrane region" description="Helical" evidence="1">
    <location>
        <begin position="21"/>
        <end position="40"/>
    </location>
</feature>
<gene>
    <name evidence="2" type="ORF">INQ84_04090</name>
</gene>